<evidence type="ECO:0008006" key="3">
    <source>
        <dbReference type="Google" id="ProtNLM"/>
    </source>
</evidence>
<gene>
    <name evidence="1" type="ORF">MTCD1_01104</name>
</gene>
<organism evidence="1 2">
    <name type="scientific">Colwellia marinimaniae</name>
    <dbReference type="NCBI Taxonomy" id="1513592"/>
    <lineage>
        <taxon>Bacteria</taxon>
        <taxon>Pseudomonadati</taxon>
        <taxon>Pseudomonadota</taxon>
        <taxon>Gammaproteobacteria</taxon>
        <taxon>Alteromonadales</taxon>
        <taxon>Colwelliaceae</taxon>
        <taxon>Colwellia</taxon>
    </lineage>
</organism>
<reference evidence="1 2" key="1">
    <citation type="submission" date="2017-06" db="EMBL/GenBank/DDBJ databases">
        <title>Whole Genome Sequences of Colwellia marinimaniae MTCD1.</title>
        <authorList>
            <person name="Kusumoto H."/>
            <person name="Inoue M."/>
            <person name="Tanikawa K."/>
            <person name="Maeji H."/>
            <person name="Cameron J.H."/>
            <person name="Bartlett D.H."/>
        </authorList>
    </citation>
    <scope>NUCLEOTIDE SEQUENCE [LARGE SCALE GENOMIC DNA]</scope>
    <source>
        <strain evidence="1 2">MTCD1</strain>
    </source>
</reference>
<keyword evidence="2" id="KW-1185">Reference proteome</keyword>
<evidence type="ECO:0000313" key="1">
    <source>
        <dbReference type="EMBL" id="GAW95502.1"/>
    </source>
</evidence>
<dbReference type="RefSeq" id="WP_057183505.1">
    <property type="nucleotide sequence ID" value="NZ_BDQM01000006.1"/>
</dbReference>
<dbReference type="EMBL" id="BDQM01000006">
    <property type="protein sequence ID" value="GAW95502.1"/>
    <property type="molecule type" value="Genomic_DNA"/>
</dbReference>
<protein>
    <recommendedName>
        <fullName evidence="3">DUF3037 domain-containing protein</fullName>
    </recommendedName>
</protein>
<dbReference type="InterPro" id="IPR021398">
    <property type="entry name" value="DUF3037"/>
</dbReference>
<sequence>MKILCKYAVVRFMPFTETQEFANVGVVLFMPKKGIFTFKLASTQFARVTNFYDDLDGVIYKNSLKYFREELERVEEVSKQFSSEGSSVFFEELVRKRESVISFSETSTILSDDYNNTLIDLYNLYVGRSFATKEYRETIMNKSLKQILNSKGNLRYIEKSLDADYLTVKLPLVTTIGKEIRVIKPLAFQQNNPLALIEHGEKWIYRLSRLIKAKSLVPEKILFAVEKPEKISIAFTRAYHDVTSQMLDLGAKVEQFEDIKNIIKFAASDLTPESVEDNFSGLKWHD</sequence>
<proteinExistence type="predicted"/>
<dbReference type="Pfam" id="PF11236">
    <property type="entry name" value="DUF3037"/>
    <property type="match status" value="1"/>
</dbReference>
<name>A0ABQ0MT00_9GAMM</name>
<accession>A0ABQ0MT00</accession>
<comment type="caution">
    <text evidence="1">The sequence shown here is derived from an EMBL/GenBank/DDBJ whole genome shotgun (WGS) entry which is preliminary data.</text>
</comment>
<evidence type="ECO:0000313" key="2">
    <source>
        <dbReference type="Proteomes" id="UP000197068"/>
    </source>
</evidence>
<dbReference type="Proteomes" id="UP000197068">
    <property type="component" value="Unassembled WGS sequence"/>
</dbReference>